<dbReference type="PANTHER" id="PTHR11709">
    <property type="entry name" value="MULTI-COPPER OXIDASE"/>
    <property type="match status" value="1"/>
</dbReference>
<keyword evidence="4" id="KW-0186">Copper</keyword>
<accession>A0AA35RZ37</accession>
<dbReference type="InterPro" id="IPR011706">
    <property type="entry name" value="Cu-oxidase_C"/>
</dbReference>
<dbReference type="CDD" id="cd13884">
    <property type="entry name" value="CuRO_2_tcLCC_insect_like"/>
    <property type="match status" value="1"/>
</dbReference>
<feature type="signal peptide" evidence="5">
    <location>
        <begin position="1"/>
        <end position="21"/>
    </location>
</feature>
<dbReference type="PANTHER" id="PTHR11709:SF394">
    <property type="entry name" value="FI03373P-RELATED"/>
    <property type="match status" value="1"/>
</dbReference>
<name>A0AA35RZ37_GEOBA</name>
<evidence type="ECO:0000256" key="1">
    <source>
        <dbReference type="ARBA" id="ARBA00010609"/>
    </source>
</evidence>
<dbReference type="FunFam" id="2.60.40.420:FF:000045">
    <property type="entry name" value="Laccase 2"/>
    <property type="match status" value="1"/>
</dbReference>
<organism evidence="9 10">
    <name type="scientific">Geodia barretti</name>
    <name type="common">Barrett's horny sponge</name>
    <dbReference type="NCBI Taxonomy" id="519541"/>
    <lineage>
        <taxon>Eukaryota</taxon>
        <taxon>Metazoa</taxon>
        <taxon>Porifera</taxon>
        <taxon>Demospongiae</taxon>
        <taxon>Heteroscleromorpha</taxon>
        <taxon>Tetractinellida</taxon>
        <taxon>Astrophorina</taxon>
        <taxon>Geodiidae</taxon>
        <taxon>Geodia</taxon>
    </lineage>
</organism>
<evidence type="ECO:0000256" key="2">
    <source>
        <dbReference type="ARBA" id="ARBA00022723"/>
    </source>
</evidence>
<evidence type="ECO:0000256" key="3">
    <source>
        <dbReference type="ARBA" id="ARBA00023002"/>
    </source>
</evidence>
<evidence type="ECO:0000256" key="4">
    <source>
        <dbReference type="ARBA" id="ARBA00023008"/>
    </source>
</evidence>
<keyword evidence="3" id="KW-0560">Oxidoreductase</keyword>
<comment type="similarity">
    <text evidence="1">Belongs to the multicopper oxidase family.</text>
</comment>
<dbReference type="GO" id="GO:0005507">
    <property type="term" value="F:copper ion binding"/>
    <property type="evidence" value="ECO:0007669"/>
    <property type="project" value="InterPro"/>
</dbReference>
<evidence type="ECO:0000259" key="8">
    <source>
        <dbReference type="Pfam" id="PF07732"/>
    </source>
</evidence>
<feature type="chain" id="PRO_5041391437" evidence="5">
    <location>
        <begin position="22"/>
        <end position="697"/>
    </location>
</feature>
<dbReference type="InterPro" id="IPR033138">
    <property type="entry name" value="Cu_oxidase_CS"/>
</dbReference>
<dbReference type="SUPFAM" id="SSF49503">
    <property type="entry name" value="Cupredoxins"/>
    <property type="match status" value="3"/>
</dbReference>
<feature type="domain" description="Plastocyanin-like" evidence="6">
    <location>
        <begin position="285"/>
        <end position="390"/>
    </location>
</feature>
<dbReference type="AlphaFoldDB" id="A0AA35RZ37"/>
<comment type="caution">
    <text evidence="9">The sequence shown here is derived from an EMBL/GenBank/DDBJ whole genome shotgun (WGS) entry which is preliminary data.</text>
</comment>
<dbReference type="EMBL" id="CASHTH010001819">
    <property type="protein sequence ID" value="CAI8020324.1"/>
    <property type="molecule type" value="Genomic_DNA"/>
</dbReference>
<proteinExistence type="inferred from homology"/>
<evidence type="ECO:0000313" key="10">
    <source>
        <dbReference type="Proteomes" id="UP001174909"/>
    </source>
</evidence>
<dbReference type="InterPro" id="IPR011707">
    <property type="entry name" value="Cu-oxidase-like_N"/>
</dbReference>
<dbReference type="GO" id="GO:0016491">
    <property type="term" value="F:oxidoreductase activity"/>
    <property type="evidence" value="ECO:0007669"/>
    <property type="project" value="UniProtKB-KW"/>
</dbReference>
<reference evidence="9" key="1">
    <citation type="submission" date="2023-03" db="EMBL/GenBank/DDBJ databases">
        <authorList>
            <person name="Steffen K."/>
            <person name="Cardenas P."/>
        </authorList>
    </citation>
    <scope>NUCLEOTIDE SEQUENCE</scope>
</reference>
<dbReference type="CDD" id="cd13905">
    <property type="entry name" value="CuRO_3_tcLLC2_insect_like"/>
    <property type="match status" value="1"/>
</dbReference>
<keyword evidence="2" id="KW-0479">Metal-binding</keyword>
<dbReference type="InterPro" id="IPR001117">
    <property type="entry name" value="Cu-oxidase_2nd"/>
</dbReference>
<feature type="domain" description="Plastocyanin-like" evidence="7">
    <location>
        <begin position="552"/>
        <end position="677"/>
    </location>
</feature>
<evidence type="ECO:0000256" key="5">
    <source>
        <dbReference type="SAM" id="SignalP"/>
    </source>
</evidence>
<protein>
    <submittedName>
        <fullName evidence="9">Oxydoreductase ptaK</fullName>
    </submittedName>
</protein>
<keyword evidence="5" id="KW-0732">Signal</keyword>
<dbReference type="CDD" id="cd13858">
    <property type="entry name" value="CuRO_1_tcLCC2_insect_like"/>
    <property type="match status" value="1"/>
</dbReference>
<evidence type="ECO:0000259" key="6">
    <source>
        <dbReference type="Pfam" id="PF00394"/>
    </source>
</evidence>
<dbReference type="Gene3D" id="2.60.40.420">
    <property type="entry name" value="Cupredoxins - blue copper proteins"/>
    <property type="match status" value="3"/>
</dbReference>
<evidence type="ECO:0000313" key="9">
    <source>
        <dbReference type="EMBL" id="CAI8020324.1"/>
    </source>
</evidence>
<dbReference type="Proteomes" id="UP001174909">
    <property type="component" value="Unassembled WGS sequence"/>
</dbReference>
<dbReference type="Pfam" id="PF07732">
    <property type="entry name" value="Cu-oxidase_3"/>
    <property type="match status" value="1"/>
</dbReference>
<dbReference type="InterPro" id="IPR002355">
    <property type="entry name" value="Cu_oxidase_Cu_BS"/>
</dbReference>
<keyword evidence="10" id="KW-1185">Reference proteome</keyword>
<dbReference type="PROSITE" id="PS00080">
    <property type="entry name" value="MULTICOPPER_OXIDASE2"/>
    <property type="match status" value="1"/>
</dbReference>
<gene>
    <name evidence="9" type="ORF">GBAR_LOCUS12158</name>
</gene>
<evidence type="ECO:0000259" key="7">
    <source>
        <dbReference type="Pfam" id="PF07731"/>
    </source>
</evidence>
<feature type="domain" description="Plastocyanin-like" evidence="8">
    <location>
        <begin position="97"/>
        <end position="209"/>
    </location>
</feature>
<dbReference type="PROSITE" id="PS00079">
    <property type="entry name" value="MULTICOPPER_OXIDASE1"/>
    <property type="match status" value="2"/>
</dbReference>
<dbReference type="GO" id="GO:0006826">
    <property type="term" value="P:iron ion transport"/>
    <property type="evidence" value="ECO:0007669"/>
    <property type="project" value="TreeGrafter"/>
</dbReference>
<dbReference type="InterPro" id="IPR045087">
    <property type="entry name" value="Cu-oxidase_fam"/>
</dbReference>
<dbReference type="Pfam" id="PF00394">
    <property type="entry name" value="Cu-oxidase"/>
    <property type="match status" value="1"/>
</dbReference>
<dbReference type="Pfam" id="PF07731">
    <property type="entry name" value="Cu-oxidase_2"/>
    <property type="match status" value="1"/>
</dbReference>
<dbReference type="InterPro" id="IPR008972">
    <property type="entry name" value="Cupredoxin"/>
</dbReference>
<dbReference type="GO" id="GO:0005886">
    <property type="term" value="C:plasma membrane"/>
    <property type="evidence" value="ECO:0007669"/>
    <property type="project" value="TreeGrafter"/>
</dbReference>
<sequence length="697" mass="77561">MILKYYITVLIIALTVPSIKGQSYICDDTPENNNGECECSADVCYFKFVIEHLQTLTAYEKNATMGSPGRVYYLDNHNLKPATKNRMVCEDLSECTETHTVDGSTYRSFFAINKRIPGPTLIVNNGATVVVDVFNFLVTEETSIHWHGMHQRKTPWMDGVGYISQCPIEAGGSFRYIFKAEPAGTFWYHSHSGAQRTDGLFGALIVRESEIPIPLPAFEDIPGNHTLTLLDWQREASLNLFVQIHSSLGYFENVNVDQVPTAANTLYVPSCSADGAEIGPIPYWSGIINGKGKYKKISFSNIDLSTFNVESGKTYRFRLIGAQGNYAYKFSVDNHNLTLIATDGYFIVPVVVDYIIVHTGERYDFLLSASHATKTNFLMRAETLEVNCATLVRGSNLQYNDAIAVLTYDKSRVDYAAISNEYTSGKKTCNTQHVCKVANCPFKNYIPSSGFDCSNLHVQELTLLVPPPENQLPKPSEVTMESTWFFNFGFDSTAFTSTVNGRNFILPTMSLQTQGDGGIKSELCKDLSDRCQPDEDDCECVHMISIGSNLSQRTVRFVFSSLNTTRDYSFAHPIHLHGHSFHVVKVGYGSYYSNGSLKDSTKDLTCGVPCLKAPTWTDGITPYIPITNKTIQKDTVIVPAGGYVVVDFIADNPGYWFLHCHIEPHQLEGMALVINELESSKILIRQVCILVGILTGQ</sequence>